<evidence type="ECO:0000313" key="7">
    <source>
        <dbReference type="Proteomes" id="UP001524478"/>
    </source>
</evidence>
<keyword evidence="3" id="KW-0238">DNA-binding</keyword>
<accession>A0ABT1S638</accession>
<dbReference type="SMART" id="SM00091">
    <property type="entry name" value="PAS"/>
    <property type="match status" value="1"/>
</dbReference>
<dbReference type="InterPro" id="IPR025943">
    <property type="entry name" value="Sigma_54_int_dom_ATP-bd_2"/>
</dbReference>
<dbReference type="Proteomes" id="UP001524478">
    <property type="component" value="Unassembled WGS sequence"/>
</dbReference>
<keyword evidence="2" id="KW-0067">ATP-binding</keyword>
<keyword evidence="7" id="KW-1185">Reference proteome</keyword>
<dbReference type="PROSITE" id="PS00676">
    <property type="entry name" value="SIGMA54_INTERACT_2"/>
    <property type="match status" value="1"/>
</dbReference>
<evidence type="ECO:0000313" key="6">
    <source>
        <dbReference type="EMBL" id="MCQ4921938.1"/>
    </source>
</evidence>
<evidence type="ECO:0000259" key="4">
    <source>
        <dbReference type="PROSITE" id="PS50045"/>
    </source>
</evidence>
<dbReference type="InterPro" id="IPR025662">
    <property type="entry name" value="Sigma_54_int_dom_ATP-bd_1"/>
</dbReference>
<evidence type="ECO:0000256" key="2">
    <source>
        <dbReference type="ARBA" id="ARBA00022840"/>
    </source>
</evidence>
<dbReference type="InterPro" id="IPR003593">
    <property type="entry name" value="AAA+_ATPase"/>
</dbReference>
<sequence>MEDTKGNNSDKDRINICLNLERIKDIFNSLDVGVHVVDGKGITVLYNKICEEIEGISEDWIVGKDMKKLVHDGVYSESVALEVIEKGQKIAKTQKVNGRYIFSTGIPIYENGELINVVVSVMDMTSLENLKLQFNELKSVNVRMQKELDILNAIDGQNDSIISKSKEIENIKILALRIAKVDSTVLIEGESGVGKGIFSKYIHEHSNRKNGPFVKVDCSSLPESLIESELFGYEEGAFTGAKKEGKVGLIQLANEGTLFLDEIGELPLNLQVKLLNLIQDKVFQKVGGTKNISINTRIIAATNKDLYTMVEEGTFRRDLYYRLKVIPIVIPSLRERKTDIVPLVNFFLKKFNDHYNYEKIISAKAMNLLINYDWPGNVRELQNEIERLVVTSESEVISEVDVLYGDIGKTRSMDIDENKLFKENVYSYERALLEDYIYRTSDIHELSQKTGLEVSTLRKKAKKLEVDLNFQKRKNS</sequence>
<dbReference type="InterPro" id="IPR002078">
    <property type="entry name" value="Sigma_54_int"/>
</dbReference>
<name>A0ABT1S638_9FIRM</name>
<comment type="caution">
    <text evidence="6">The sequence shown here is derived from an EMBL/GenBank/DDBJ whole genome shotgun (WGS) entry which is preliminary data.</text>
</comment>
<evidence type="ECO:0000256" key="1">
    <source>
        <dbReference type="ARBA" id="ARBA00022741"/>
    </source>
</evidence>
<protein>
    <submittedName>
        <fullName evidence="6">Sigma 54-interacting transcriptional regulator</fullName>
    </submittedName>
</protein>
<dbReference type="InterPro" id="IPR000014">
    <property type="entry name" value="PAS"/>
</dbReference>
<evidence type="ECO:0000256" key="3">
    <source>
        <dbReference type="ARBA" id="ARBA00023125"/>
    </source>
</evidence>
<dbReference type="Pfam" id="PF25601">
    <property type="entry name" value="AAA_lid_14"/>
    <property type="match status" value="1"/>
</dbReference>
<proteinExistence type="predicted"/>
<gene>
    <name evidence="6" type="ORF">NE686_02470</name>
</gene>
<feature type="domain" description="Sigma-54 factor interaction" evidence="4">
    <location>
        <begin position="161"/>
        <end position="390"/>
    </location>
</feature>
<dbReference type="InterPro" id="IPR025944">
    <property type="entry name" value="Sigma_54_int_dom_CS"/>
</dbReference>
<dbReference type="PANTHER" id="PTHR32071">
    <property type="entry name" value="TRANSCRIPTIONAL REGULATORY PROTEIN"/>
    <property type="match status" value="1"/>
</dbReference>
<dbReference type="InterPro" id="IPR058031">
    <property type="entry name" value="AAA_lid_NorR"/>
</dbReference>
<dbReference type="SMART" id="SM00382">
    <property type="entry name" value="AAA"/>
    <property type="match status" value="1"/>
</dbReference>
<dbReference type="RefSeq" id="WP_216561988.1">
    <property type="nucleotide sequence ID" value="NZ_JAHLOH010000050.1"/>
</dbReference>
<evidence type="ECO:0000259" key="5">
    <source>
        <dbReference type="PROSITE" id="PS50112"/>
    </source>
</evidence>
<dbReference type="PROSITE" id="PS50112">
    <property type="entry name" value="PAS"/>
    <property type="match status" value="1"/>
</dbReference>
<dbReference type="PROSITE" id="PS00675">
    <property type="entry name" value="SIGMA54_INTERACT_1"/>
    <property type="match status" value="1"/>
</dbReference>
<reference evidence="6 7" key="1">
    <citation type="submission" date="2022-06" db="EMBL/GenBank/DDBJ databases">
        <title>Isolation of gut microbiota from human fecal samples.</title>
        <authorList>
            <person name="Pamer E.G."/>
            <person name="Barat B."/>
            <person name="Waligurski E."/>
            <person name="Medina S."/>
            <person name="Paddock L."/>
            <person name="Mostad J."/>
        </authorList>
    </citation>
    <scope>NUCLEOTIDE SEQUENCE [LARGE SCALE GENOMIC DNA]</scope>
    <source>
        <strain evidence="6 7">DFI.7.95</strain>
    </source>
</reference>
<dbReference type="PROSITE" id="PS00688">
    <property type="entry name" value="SIGMA54_INTERACT_3"/>
    <property type="match status" value="1"/>
</dbReference>
<dbReference type="NCBIfam" id="TIGR00229">
    <property type="entry name" value="sensory_box"/>
    <property type="match status" value="1"/>
</dbReference>
<keyword evidence="1" id="KW-0547">Nucleotide-binding</keyword>
<feature type="domain" description="PAS" evidence="5">
    <location>
        <begin position="19"/>
        <end position="71"/>
    </location>
</feature>
<dbReference type="Pfam" id="PF00158">
    <property type="entry name" value="Sigma54_activat"/>
    <property type="match status" value="1"/>
</dbReference>
<dbReference type="PANTHER" id="PTHR32071:SF57">
    <property type="entry name" value="C4-DICARBOXYLATE TRANSPORT TRANSCRIPTIONAL REGULATORY PROTEIN DCTD"/>
    <property type="match status" value="1"/>
</dbReference>
<organism evidence="6 7">
    <name type="scientific">Tissierella carlieri</name>
    <dbReference type="NCBI Taxonomy" id="689904"/>
    <lineage>
        <taxon>Bacteria</taxon>
        <taxon>Bacillati</taxon>
        <taxon>Bacillota</taxon>
        <taxon>Tissierellia</taxon>
        <taxon>Tissierellales</taxon>
        <taxon>Tissierellaceae</taxon>
        <taxon>Tissierella</taxon>
    </lineage>
</organism>
<dbReference type="CDD" id="cd00009">
    <property type="entry name" value="AAA"/>
    <property type="match status" value="1"/>
</dbReference>
<dbReference type="PROSITE" id="PS50045">
    <property type="entry name" value="SIGMA54_INTERACT_4"/>
    <property type="match status" value="1"/>
</dbReference>
<dbReference type="EMBL" id="JANGAC010000002">
    <property type="protein sequence ID" value="MCQ4921938.1"/>
    <property type="molecule type" value="Genomic_DNA"/>
</dbReference>